<feature type="region of interest" description="Disordered" evidence="1">
    <location>
        <begin position="261"/>
        <end position="336"/>
    </location>
</feature>
<feature type="region of interest" description="Disordered" evidence="1">
    <location>
        <begin position="215"/>
        <end position="247"/>
    </location>
</feature>
<evidence type="ECO:0000313" key="3">
    <source>
        <dbReference type="Proteomes" id="UP001341840"/>
    </source>
</evidence>
<keyword evidence="3" id="KW-1185">Reference proteome</keyword>
<sequence length="336" mass="36095">MIVASVGKLIISKLCFVESLHISSQAFPNFLFFPHKAGGILHLFFLDRKVVRKPLAKSSKQAIDLSGRLSNQCCAALVRVVGKALQRVASEAPAKYIRLQKLLRSCLGSVDPSYKAISGFLKFLGTSACMISSENGSPVVNSRSGCVGIVLPVSFLFNSSSNLFNFSSVSFLQAYSLCSWHFYALSLFLECESEGCEAEGCEIEVDGGCVDLGSDGEKSSSHDSYESAEDKAYKPPPEGYELSSDSDSAIRKTVAKKTWRNVILTPTKKDSPKKNGKKTPTKKNTGGLGLDDEQPVGSGRQSNKKGSIKYAGRRKQKSRPNFGPSSSSSGPSSSGS</sequence>
<dbReference type="EMBL" id="JASCZI010000946">
    <property type="protein sequence ID" value="MED6113888.1"/>
    <property type="molecule type" value="Genomic_DNA"/>
</dbReference>
<gene>
    <name evidence="2" type="ORF">PIB30_075012</name>
</gene>
<comment type="caution">
    <text evidence="2">The sequence shown here is derived from an EMBL/GenBank/DDBJ whole genome shotgun (WGS) entry which is preliminary data.</text>
</comment>
<feature type="compositionally biased region" description="Basic and acidic residues" evidence="1">
    <location>
        <begin position="215"/>
        <end position="233"/>
    </location>
</feature>
<protein>
    <submittedName>
        <fullName evidence="2">Uncharacterized protein</fullName>
    </submittedName>
</protein>
<feature type="compositionally biased region" description="Basic residues" evidence="1">
    <location>
        <begin position="302"/>
        <end position="318"/>
    </location>
</feature>
<name>A0ABU6QPY8_9FABA</name>
<feature type="compositionally biased region" description="Low complexity" evidence="1">
    <location>
        <begin position="323"/>
        <end position="336"/>
    </location>
</feature>
<accession>A0ABU6QPY8</accession>
<organism evidence="2 3">
    <name type="scientific">Stylosanthes scabra</name>
    <dbReference type="NCBI Taxonomy" id="79078"/>
    <lineage>
        <taxon>Eukaryota</taxon>
        <taxon>Viridiplantae</taxon>
        <taxon>Streptophyta</taxon>
        <taxon>Embryophyta</taxon>
        <taxon>Tracheophyta</taxon>
        <taxon>Spermatophyta</taxon>
        <taxon>Magnoliopsida</taxon>
        <taxon>eudicotyledons</taxon>
        <taxon>Gunneridae</taxon>
        <taxon>Pentapetalae</taxon>
        <taxon>rosids</taxon>
        <taxon>fabids</taxon>
        <taxon>Fabales</taxon>
        <taxon>Fabaceae</taxon>
        <taxon>Papilionoideae</taxon>
        <taxon>50 kb inversion clade</taxon>
        <taxon>dalbergioids sensu lato</taxon>
        <taxon>Dalbergieae</taxon>
        <taxon>Pterocarpus clade</taxon>
        <taxon>Stylosanthes</taxon>
    </lineage>
</organism>
<evidence type="ECO:0000256" key="1">
    <source>
        <dbReference type="SAM" id="MobiDB-lite"/>
    </source>
</evidence>
<proteinExistence type="predicted"/>
<evidence type="ECO:0000313" key="2">
    <source>
        <dbReference type="EMBL" id="MED6113888.1"/>
    </source>
</evidence>
<reference evidence="2 3" key="1">
    <citation type="journal article" date="2023" name="Plants (Basel)">
        <title>Bridging the Gap: Combining Genomics and Transcriptomics Approaches to Understand Stylosanthes scabra, an Orphan Legume from the Brazilian Caatinga.</title>
        <authorList>
            <person name="Ferreira-Neto J.R.C."/>
            <person name="da Silva M.D."/>
            <person name="Binneck E."/>
            <person name="de Melo N.F."/>
            <person name="da Silva R.H."/>
            <person name="de Melo A.L.T.M."/>
            <person name="Pandolfi V."/>
            <person name="Bustamante F.O."/>
            <person name="Brasileiro-Vidal A.C."/>
            <person name="Benko-Iseppon A.M."/>
        </authorList>
    </citation>
    <scope>NUCLEOTIDE SEQUENCE [LARGE SCALE GENOMIC DNA]</scope>
    <source>
        <tissue evidence="2">Leaves</tissue>
    </source>
</reference>
<dbReference type="Proteomes" id="UP001341840">
    <property type="component" value="Unassembled WGS sequence"/>
</dbReference>